<evidence type="ECO:0000259" key="9">
    <source>
        <dbReference type="Pfam" id="PF02602"/>
    </source>
</evidence>
<dbReference type="GO" id="GO:0006780">
    <property type="term" value="P:uroporphyrinogen III biosynthetic process"/>
    <property type="evidence" value="ECO:0007669"/>
    <property type="project" value="InterPro"/>
</dbReference>
<accession>A0A3B0WCS8</accession>
<dbReference type="InterPro" id="IPR003754">
    <property type="entry name" value="4pyrrol_synth_uPrphyn_synth"/>
</dbReference>
<protein>
    <recommendedName>
        <fullName evidence="3">uroporphyrinogen-III synthase</fullName>
        <ecNumber evidence="3">4.2.1.75</ecNumber>
    </recommendedName>
    <alternativeName>
        <fullName evidence="7">Hydroxymethylbilane hydrolyase [cyclizing]</fullName>
    </alternativeName>
    <alternativeName>
        <fullName evidence="6">Uroporphyrinogen-III cosynthase</fullName>
    </alternativeName>
</protein>
<evidence type="ECO:0000256" key="4">
    <source>
        <dbReference type="ARBA" id="ARBA00023239"/>
    </source>
</evidence>
<dbReference type="Pfam" id="PF02602">
    <property type="entry name" value="HEM4"/>
    <property type="match status" value="1"/>
</dbReference>
<sequence length="252" mass="28196">MNQANSLLNKTILITRPLGRETHLRQIIEQAGGRVIHYPVICINPPSELEIEQLMQLRSRLQSFTMAIFISPTAVEQSQIYFPVLPEHLTIASIGKKTTQALEQHHINVDIEAPEYNSESLLHSDAFQMPKIQGQRVLIFRGNGGRAHLGDTLIKRKAQVRYVEIYHREITSHPPLTLQQIKMLDAVTISSSEGLENLVTLMEDPGLLIDTPLIVPSPRSVTLARQHGFKQIIAANNATDEAAVFALSNYLT</sequence>
<feature type="domain" description="Tetrapyrrole biosynthesis uroporphyrinogen III synthase" evidence="9">
    <location>
        <begin position="24"/>
        <end position="243"/>
    </location>
</feature>
<evidence type="ECO:0000256" key="5">
    <source>
        <dbReference type="ARBA" id="ARBA00023244"/>
    </source>
</evidence>
<dbReference type="InterPro" id="IPR036108">
    <property type="entry name" value="4pyrrol_syn_uPrphyn_synt_sf"/>
</dbReference>
<comment type="pathway">
    <text evidence="1">Porphyrin-containing compound metabolism; protoporphyrin-IX biosynthesis; coproporphyrinogen-III from 5-aminolevulinate: step 3/4.</text>
</comment>
<dbReference type="SUPFAM" id="SSF69618">
    <property type="entry name" value="HemD-like"/>
    <property type="match status" value="1"/>
</dbReference>
<reference evidence="10" key="1">
    <citation type="submission" date="2018-06" db="EMBL/GenBank/DDBJ databases">
        <authorList>
            <person name="Zhirakovskaya E."/>
        </authorList>
    </citation>
    <scope>NUCLEOTIDE SEQUENCE</scope>
</reference>
<dbReference type="CDD" id="cd06578">
    <property type="entry name" value="HemD"/>
    <property type="match status" value="1"/>
</dbReference>
<organism evidence="10">
    <name type="scientific">hydrothermal vent metagenome</name>
    <dbReference type="NCBI Taxonomy" id="652676"/>
    <lineage>
        <taxon>unclassified sequences</taxon>
        <taxon>metagenomes</taxon>
        <taxon>ecological metagenomes</taxon>
    </lineage>
</organism>
<gene>
    <name evidence="10" type="ORF">MNBD_GAMMA05-1184</name>
</gene>
<dbReference type="EC" id="4.2.1.75" evidence="3"/>
<evidence type="ECO:0000256" key="1">
    <source>
        <dbReference type="ARBA" id="ARBA00004772"/>
    </source>
</evidence>
<dbReference type="Gene3D" id="3.40.50.10090">
    <property type="match status" value="2"/>
</dbReference>
<name>A0A3B0WCS8_9ZZZZ</name>
<evidence type="ECO:0000256" key="3">
    <source>
        <dbReference type="ARBA" id="ARBA00013109"/>
    </source>
</evidence>
<comment type="catalytic activity">
    <reaction evidence="8">
        <text>hydroxymethylbilane = uroporphyrinogen III + H2O</text>
        <dbReference type="Rhea" id="RHEA:18965"/>
        <dbReference type="ChEBI" id="CHEBI:15377"/>
        <dbReference type="ChEBI" id="CHEBI:57308"/>
        <dbReference type="ChEBI" id="CHEBI:57845"/>
        <dbReference type="EC" id="4.2.1.75"/>
    </reaction>
</comment>
<dbReference type="InterPro" id="IPR039793">
    <property type="entry name" value="UROS/Hem4"/>
</dbReference>
<evidence type="ECO:0000256" key="7">
    <source>
        <dbReference type="ARBA" id="ARBA00032649"/>
    </source>
</evidence>
<keyword evidence="4" id="KW-0456">Lyase</keyword>
<dbReference type="PANTHER" id="PTHR38042">
    <property type="entry name" value="UROPORPHYRINOGEN-III SYNTHASE, CHLOROPLASTIC"/>
    <property type="match status" value="1"/>
</dbReference>
<evidence type="ECO:0000256" key="2">
    <source>
        <dbReference type="ARBA" id="ARBA00008133"/>
    </source>
</evidence>
<dbReference type="GO" id="GO:0004852">
    <property type="term" value="F:uroporphyrinogen-III synthase activity"/>
    <property type="evidence" value="ECO:0007669"/>
    <property type="project" value="UniProtKB-EC"/>
</dbReference>
<evidence type="ECO:0000256" key="8">
    <source>
        <dbReference type="ARBA" id="ARBA00048617"/>
    </source>
</evidence>
<dbReference type="AlphaFoldDB" id="A0A3B0WCS8"/>
<evidence type="ECO:0000256" key="6">
    <source>
        <dbReference type="ARBA" id="ARBA00031702"/>
    </source>
</evidence>
<comment type="similarity">
    <text evidence="2">Belongs to the uroporphyrinogen-III synthase family.</text>
</comment>
<evidence type="ECO:0000313" key="10">
    <source>
        <dbReference type="EMBL" id="VAW53665.1"/>
    </source>
</evidence>
<keyword evidence="5" id="KW-0627">Porphyrin biosynthesis</keyword>
<dbReference type="EMBL" id="UOFE01000035">
    <property type="protein sequence ID" value="VAW53665.1"/>
    <property type="molecule type" value="Genomic_DNA"/>
</dbReference>
<proteinExistence type="inferred from homology"/>
<dbReference type="PANTHER" id="PTHR38042:SF1">
    <property type="entry name" value="UROPORPHYRINOGEN-III SYNTHASE, CHLOROPLASTIC"/>
    <property type="match status" value="1"/>
</dbReference>